<gene>
    <name evidence="3" type="ORF">BTR14_21210</name>
</gene>
<comment type="caution">
    <text evidence="3">The sequence shown here is derived from an EMBL/GenBank/DDBJ whole genome shotgun (WGS) entry which is preliminary data.</text>
</comment>
<feature type="compositionally biased region" description="Low complexity" evidence="1">
    <location>
        <begin position="77"/>
        <end position="86"/>
    </location>
</feature>
<accession>A0ABX3P8X8</accession>
<keyword evidence="4" id="KW-1185">Reference proteome</keyword>
<keyword evidence="2" id="KW-1133">Transmembrane helix</keyword>
<keyword evidence="2" id="KW-0472">Membrane</keyword>
<feature type="transmembrane region" description="Helical" evidence="2">
    <location>
        <begin position="34"/>
        <end position="52"/>
    </location>
</feature>
<dbReference type="EMBL" id="MSPX01000025">
    <property type="protein sequence ID" value="OQP83992.1"/>
    <property type="molecule type" value="Genomic_DNA"/>
</dbReference>
<evidence type="ECO:0000256" key="2">
    <source>
        <dbReference type="SAM" id="Phobius"/>
    </source>
</evidence>
<protein>
    <submittedName>
        <fullName evidence="3">Uncharacterized protein</fullName>
    </submittedName>
</protein>
<feature type="region of interest" description="Disordered" evidence="1">
    <location>
        <begin position="1"/>
        <end position="32"/>
    </location>
</feature>
<evidence type="ECO:0000313" key="4">
    <source>
        <dbReference type="Proteomes" id="UP000192652"/>
    </source>
</evidence>
<dbReference type="RefSeq" id="WP_081177628.1">
    <property type="nucleotide sequence ID" value="NZ_MSPX01000025.1"/>
</dbReference>
<evidence type="ECO:0000256" key="1">
    <source>
        <dbReference type="SAM" id="MobiDB-lite"/>
    </source>
</evidence>
<reference evidence="3 4" key="1">
    <citation type="journal article" date="2017" name="Antonie Van Leeuwenhoek">
        <title>Rhizobium rhizosphaerae sp. nov., a novel species isolated from rice rhizosphere.</title>
        <authorList>
            <person name="Zhao J.J."/>
            <person name="Zhang J."/>
            <person name="Zhang R.J."/>
            <person name="Zhang C.W."/>
            <person name="Yin H.Q."/>
            <person name="Zhang X.X."/>
        </authorList>
    </citation>
    <scope>NUCLEOTIDE SEQUENCE [LARGE SCALE GENOMIC DNA]</scope>
    <source>
        <strain evidence="3 4">RD15</strain>
    </source>
</reference>
<name>A0ABX3P8X8_9HYPH</name>
<keyword evidence="2" id="KW-0812">Transmembrane</keyword>
<feature type="region of interest" description="Disordered" evidence="1">
    <location>
        <begin position="63"/>
        <end position="126"/>
    </location>
</feature>
<proteinExistence type="predicted"/>
<dbReference type="Proteomes" id="UP000192652">
    <property type="component" value="Unassembled WGS sequence"/>
</dbReference>
<feature type="compositionally biased region" description="Basic and acidic residues" evidence="1">
    <location>
        <begin position="1"/>
        <end position="16"/>
    </location>
</feature>
<organism evidence="3 4">
    <name type="scientific">Xaviernesmea rhizosphaerae</name>
    <dbReference type="NCBI Taxonomy" id="1672749"/>
    <lineage>
        <taxon>Bacteria</taxon>
        <taxon>Pseudomonadati</taxon>
        <taxon>Pseudomonadota</taxon>
        <taxon>Alphaproteobacteria</taxon>
        <taxon>Hyphomicrobiales</taxon>
        <taxon>Rhizobiaceae</taxon>
        <taxon>Rhizobium/Agrobacterium group</taxon>
        <taxon>Xaviernesmea</taxon>
    </lineage>
</organism>
<evidence type="ECO:0000313" key="3">
    <source>
        <dbReference type="EMBL" id="OQP83992.1"/>
    </source>
</evidence>
<sequence>MATHWEDSDRNRKTGDSVRLNATEARQGRLGRPVLKVLIGGLVLAALAWGVAEYVAGEGADNDAATTRTEISPPAAPQATTPAQPTVDNTPRPGEPAQMAPADRDPTPQGGTGGPSQTRAPDGTVQ</sequence>